<evidence type="ECO:0000259" key="1">
    <source>
        <dbReference type="Pfam" id="PF08393"/>
    </source>
</evidence>
<name>A0A813J608_POLGL</name>
<dbReference type="GO" id="GO:0051959">
    <property type="term" value="F:dynein light intermediate chain binding"/>
    <property type="evidence" value="ECO:0007669"/>
    <property type="project" value="InterPro"/>
</dbReference>
<dbReference type="GO" id="GO:0007018">
    <property type="term" value="P:microtubule-based movement"/>
    <property type="evidence" value="ECO:0007669"/>
    <property type="project" value="InterPro"/>
</dbReference>
<protein>
    <recommendedName>
        <fullName evidence="1">Dynein heavy chain linker domain-containing protein</fullName>
    </recommendedName>
</protein>
<dbReference type="GO" id="GO:0030286">
    <property type="term" value="C:dynein complex"/>
    <property type="evidence" value="ECO:0007669"/>
    <property type="project" value="InterPro"/>
</dbReference>
<dbReference type="AlphaFoldDB" id="A0A813J608"/>
<dbReference type="Gene3D" id="1.10.287.2620">
    <property type="match status" value="1"/>
</dbReference>
<dbReference type="InterPro" id="IPR026983">
    <property type="entry name" value="DHC"/>
</dbReference>
<comment type="caution">
    <text evidence="2">The sequence shown here is derived from an EMBL/GenBank/DDBJ whole genome shotgun (WGS) entry which is preliminary data.</text>
</comment>
<dbReference type="Gene3D" id="1.20.140.100">
    <property type="entry name" value="Dynein heavy chain, N-terminal domain 2"/>
    <property type="match status" value="1"/>
</dbReference>
<dbReference type="Proteomes" id="UP000626109">
    <property type="component" value="Unassembled WGS sequence"/>
</dbReference>
<dbReference type="PANTHER" id="PTHR45703:SF36">
    <property type="entry name" value="DYNEIN HEAVY CHAIN, CYTOPLASMIC"/>
    <property type="match status" value="1"/>
</dbReference>
<dbReference type="PANTHER" id="PTHR45703">
    <property type="entry name" value="DYNEIN HEAVY CHAIN"/>
    <property type="match status" value="1"/>
</dbReference>
<dbReference type="EMBL" id="CAJNNW010020683">
    <property type="protein sequence ID" value="CAE8666645.1"/>
    <property type="molecule type" value="Genomic_DNA"/>
</dbReference>
<organism evidence="2 3">
    <name type="scientific">Polarella glacialis</name>
    <name type="common">Dinoflagellate</name>
    <dbReference type="NCBI Taxonomy" id="89957"/>
    <lineage>
        <taxon>Eukaryota</taxon>
        <taxon>Sar</taxon>
        <taxon>Alveolata</taxon>
        <taxon>Dinophyceae</taxon>
        <taxon>Suessiales</taxon>
        <taxon>Suessiaceae</taxon>
        <taxon>Polarella</taxon>
    </lineage>
</organism>
<evidence type="ECO:0000313" key="3">
    <source>
        <dbReference type="Proteomes" id="UP000626109"/>
    </source>
</evidence>
<accession>A0A813J608</accession>
<evidence type="ECO:0000313" key="2">
    <source>
        <dbReference type="EMBL" id="CAE8666645.1"/>
    </source>
</evidence>
<dbReference type="GO" id="GO:0045505">
    <property type="term" value="F:dynein intermediate chain binding"/>
    <property type="evidence" value="ECO:0007669"/>
    <property type="project" value="InterPro"/>
</dbReference>
<feature type="non-terminal residue" evidence="2">
    <location>
        <position position="1"/>
    </location>
</feature>
<gene>
    <name evidence="2" type="ORF">PGLA2088_LOCUS16360</name>
</gene>
<dbReference type="Pfam" id="PF08393">
    <property type="entry name" value="DHC_N2"/>
    <property type="match status" value="1"/>
</dbReference>
<reference evidence="2" key="1">
    <citation type="submission" date="2021-02" db="EMBL/GenBank/DDBJ databases">
        <authorList>
            <person name="Dougan E. K."/>
            <person name="Rhodes N."/>
            <person name="Thang M."/>
            <person name="Chan C."/>
        </authorList>
    </citation>
    <scope>NUCLEOTIDE SEQUENCE</scope>
</reference>
<dbReference type="InterPro" id="IPR042222">
    <property type="entry name" value="Dynein_2_N"/>
</dbReference>
<proteinExistence type="predicted"/>
<sequence length="338" mass="37809">MAGLRTSWAQCNHYETILGQVPTPSSELDQVELDLGHRLELWETATLWRSSCQGWIKTHLRLVDLAVISHQVTDLWSLANEAQKALPSNPVFEELRCQFRLMQDMTPAIAALQNPHLRSRHWQALSGILGTTLEPEKLMLGIVTELNIVASVSEIQSVSMTATQEHFVQVALEGLDEIWTGAEFTLTSQGENHDEVIVLGPLDHIYAQVDDCLATVSSALASRFAQAHLDAAKEWQVRLLAMQDLLEELASLQKRWTHLDSILSAMDVQKQLASEFAAFQVVDASWKQTLLDLQACPSVNETAANPTILEGLKQNSAMMETIEIDLRDYLETKRMAFP</sequence>
<dbReference type="InterPro" id="IPR013602">
    <property type="entry name" value="Dynein_heavy_linker"/>
</dbReference>
<feature type="domain" description="Dynein heavy chain linker" evidence="1">
    <location>
        <begin position="28"/>
        <end position="338"/>
    </location>
</feature>